<feature type="region of interest" description="Disordered" evidence="1">
    <location>
        <begin position="51"/>
        <end position="72"/>
    </location>
</feature>
<feature type="region of interest" description="Disordered" evidence="1">
    <location>
        <begin position="119"/>
        <end position="161"/>
    </location>
</feature>
<accession>A0A1I8GNT0</accession>
<dbReference type="AlphaFoldDB" id="A0A1I8GNT0"/>
<dbReference type="WBParaSite" id="maker-uti_cns_0002566-snap-gene-0.10-mRNA-1">
    <property type="protein sequence ID" value="maker-uti_cns_0002566-snap-gene-0.10-mRNA-1"/>
    <property type="gene ID" value="maker-uti_cns_0002566-snap-gene-0.10"/>
</dbReference>
<reference evidence="3" key="1">
    <citation type="submission" date="2016-11" db="UniProtKB">
        <authorList>
            <consortium name="WormBaseParasite"/>
        </authorList>
    </citation>
    <scope>IDENTIFICATION</scope>
</reference>
<keyword evidence="2" id="KW-1185">Reference proteome</keyword>
<name>A0A1I8GNT0_9PLAT</name>
<evidence type="ECO:0000256" key="1">
    <source>
        <dbReference type="SAM" id="MobiDB-lite"/>
    </source>
</evidence>
<dbReference type="Proteomes" id="UP000095280">
    <property type="component" value="Unplaced"/>
</dbReference>
<feature type="region of interest" description="Disordered" evidence="1">
    <location>
        <begin position="1"/>
        <end position="27"/>
    </location>
</feature>
<protein>
    <submittedName>
        <fullName evidence="3">Uncharacterized protein</fullName>
    </submittedName>
</protein>
<sequence length="198" mass="21734">RRPRLPVLKNKKEKRTTSTPALVSSPRPGNLSTVISICAARVATRENYPTHQAQLRCTNQPPTDMSAEPPRQPAYPALFYPAAAAAAWDFRSGGTGGGAGGSATSAAAAAAAAALLESRQPHQHHGHPQHPALHPQHPQHHHPRPAAISRNPFDPQSRIPLPHPFGEFHFGCESSFIRRRNERERERVRFVNEGYERG</sequence>
<proteinExistence type="predicted"/>
<feature type="compositionally biased region" description="Basic residues" evidence="1">
    <location>
        <begin position="1"/>
        <end position="14"/>
    </location>
</feature>
<organism evidence="2 3">
    <name type="scientific">Macrostomum lignano</name>
    <dbReference type="NCBI Taxonomy" id="282301"/>
    <lineage>
        <taxon>Eukaryota</taxon>
        <taxon>Metazoa</taxon>
        <taxon>Spiralia</taxon>
        <taxon>Lophotrochozoa</taxon>
        <taxon>Platyhelminthes</taxon>
        <taxon>Rhabditophora</taxon>
        <taxon>Macrostomorpha</taxon>
        <taxon>Macrostomida</taxon>
        <taxon>Macrostomidae</taxon>
        <taxon>Macrostomum</taxon>
    </lineage>
</organism>
<evidence type="ECO:0000313" key="2">
    <source>
        <dbReference type="Proteomes" id="UP000095280"/>
    </source>
</evidence>
<feature type="compositionally biased region" description="Polar residues" evidence="1">
    <location>
        <begin position="51"/>
        <end position="63"/>
    </location>
</feature>
<evidence type="ECO:0000313" key="3">
    <source>
        <dbReference type="WBParaSite" id="maker-uti_cns_0002566-snap-gene-0.10-mRNA-1"/>
    </source>
</evidence>